<accession>A0A5C5UXF9</accession>
<evidence type="ECO:0000313" key="3">
    <source>
        <dbReference type="Proteomes" id="UP000318878"/>
    </source>
</evidence>
<evidence type="ECO:0000313" key="2">
    <source>
        <dbReference type="EMBL" id="TWT30095.1"/>
    </source>
</evidence>
<keyword evidence="3" id="KW-1185">Reference proteome</keyword>
<name>A0A5C5UXF9_9BACT</name>
<dbReference type="Proteomes" id="UP000318878">
    <property type="component" value="Unassembled WGS sequence"/>
</dbReference>
<reference evidence="2 3" key="1">
    <citation type="submission" date="2019-02" db="EMBL/GenBank/DDBJ databases">
        <title>Deep-cultivation of Planctomycetes and their phenomic and genomic characterization uncovers novel biology.</title>
        <authorList>
            <person name="Wiegand S."/>
            <person name="Jogler M."/>
            <person name="Boedeker C."/>
            <person name="Pinto D."/>
            <person name="Vollmers J."/>
            <person name="Rivas-Marin E."/>
            <person name="Kohn T."/>
            <person name="Peeters S.H."/>
            <person name="Heuer A."/>
            <person name="Rast P."/>
            <person name="Oberbeckmann S."/>
            <person name="Bunk B."/>
            <person name="Jeske O."/>
            <person name="Meyerdierks A."/>
            <person name="Storesund J.E."/>
            <person name="Kallscheuer N."/>
            <person name="Luecker S."/>
            <person name="Lage O.M."/>
            <person name="Pohl T."/>
            <person name="Merkel B.J."/>
            <person name="Hornburger P."/>
            <person name="Mueller R.-W."/>
            <person name="Bruemmer F."/>
            <person name="Labrenz M."/>
            <person name="Spormann A.M."/>
            <person name="Op Den Camp H."/>
            <person name="Overmann J."/>
            <person name="Amann R."/>
            <person name="Jetten M.S.M."/>
            <person name="Mascher T."/>
            <person name="Medema M.H."/>
            <person name="Devos D.P."/>
            <person name="Kaster A.-K."/>
            <person name="Ovreas L."/>
            <person name="Rohde M."/>
            <person name="Galperin M.Y."/>
            <person name="Jogler C."/>
        </authorList>
    </citation>
    <scope>NUCLEOTIDE SEQUENCE [LARGE SCALE GENOMIC DNA]</scope>
    <source>
        <strain evidence="2 3">Enr8</strain>
    </source>
</reference>
<comment type="caution">
    <text evidence="2">The sequence shown here is derived from an EMBL/GenBank/DDBJ whole genome shotgun (WGS) entry which is preliminary data.</text>
</comment>
<proteinExistence type="predicted"/>
<gene>
    <name evidence="2" type="ORF">Enr8_47520</name>
</gene>
<dbReference type="RefSeq" id="WP_146436386.1">
    <property type="nucleotide sequence ID" value="NZ_SJPF01000006.1"/>
</dbReference>
<organism evidence="2 3">
    <name type="scientific">Blastopirellula retiformator</name>
    <dbReference type="NCBI Taxonomy" id="2527970"/>
    <lineage>
        <taxon>Bacteria</taxon>
        <taxon>Pseudomonadati</taxon>
        <taxon>Planctomycetota</taxon>
        <taxon>Planctomycetia</taxon>
        <taxon>Pirellulales</taxon>
        <taxon>Pirellulaceae</taxon>
        <taxon>Blastopirellula</taxon>
    </lineage>
</organism>
<protein>
    <submittedName>
        <fullName evidence="2">Uncharacterized protein</fullName>
    </submittedName>
</protein>
<feature type="compositionally biased region" description="Basic and acidic residues" evidence="1">
    <location>
        <begin position="57"/>
        <end position="67"/>
    </location>
</feature>
<feature type="region of interest" description="Disordered" evidence="1">
    <location>
        <begin position="57"/>
        <end position="82"/>
    </location>
</feature>
<sequence>MILLALDGIAEAIGQLLRFALMIVWQVIKWPLHLLLECLFGLFDIGLRRLTDEPVQEIERNHEHDQPRGPSFPSPEQRKPNT</sequence>
<evidence type="ECO:0000256" key="1">
    <source>
        <dbReference type="SAM" id="MobiDB-lite"/>
    </source>
</evidence>
<dbReference type="AlphaFoldDB" id="A0A5C5UXF9"/>
<dbReference type="EMBL" id="SJPF01000006">
    <property type="protein sequence ID" value="TWT30095.1"/>
    <property type="molecule type" value="Genomic_DNA"/>
</dbReference>